<accession>A0A839E5H2</accession>
<dbReference type="EMBL" id="JACGWZ010000007">
    <property type="protein sequence ID" value="MBA8826977.1"/>
    <property type="molecule type" value="Genomic_DNA"/>
</dbReference>
<evidence type="ECO:0000313" key="2">
    <source>
        <dbReference type="EMBL" id="MBA8826977.1"/>
    </source>
</evidence>
<dbReference type="Proteomes" id="UP000569329">
    <property type="component" value="Unassembled WGS sequence"/>
</dbReference>
<dbReference type="AlphaFoldDB" id="A0A839E5H2"/>
<keyword evidence="3" id="KW-1185">Reference proteome</keyword>
<reference evidence="2 3" key="1">
    <citation type="submission" date="2020-07" db="EMBL/GenBank/DDBJ databases">
        <title>Sequencing the genomes of 1000 actinobacteria strains.</title>
        <authorList>
            <person name="Klenk H.-P."/>
        </authorList>
    </citation>
    <scope>NUCLEOTIDE SEQUENCE [LARGE SCALE GENOMIC DNA]</scope>
    <source>
        <strain evidence="2 3">DSM 45975</strain>
    </source>
</reference>
<feature type="region of interest" description="Disordered" evidence="1">
    <location>
        <begin position="81"/>
        <end position="102"/>
    </location>
</feature>
<dbReference type="RefSeq" id="WP_182546183.1">
    <property type="nucleotide sequence ID" value="NZ_JACGWZ010000007.1"/>
</dbReference>
<evidence type="ECO:0000256" key="1">
    <source>
        <dbReference type="SAM" id="MobiDB-lite"/>
    </source>
</evidence>
<name>A0A839E5H2_9PSEU</name>
<dbReference type="SUPFAM" id="SSF140453">
    <property type="entry name" value="EsxAB dimer-like"/>
    <property type="match status" value="1"/>
</dbReference>
<dbReference type="Gene3D" id="1.10.287.1060">
    <property type="entry name" value="ESAT-6-like"/>
    <property type="match status" value="1"/>
</dbReference>
<comment type="caution">
    <text evidence="2">The sequence shown here is derived from an EMBL/GenBank/DDBJ whole genome shotgun (WGS) entry which is preliminary data.</text>
</comment>
<dbReference type="InterPro" id="IPR036689">
    <property type="entry name" value="ESAT-6-like_sf"/>
</dbReference>
<protein>
    <submittedName>
        <fullName evidence="2">Uncharacterized protein YukE</fullName>
    </submittedName>
</protein>
<feature type="compositionally biased region" description="Polar residues" evidence="1">
    <location>
        <begin position="89"/>
        <end position="102"/>
    </location>
</feature>
<proteinExistence type="predicted"/>
<organism evidence="2 3">
    <name type="scientific">Halosaccharopolyspora lacisalsi</name>
    <dbReference type="NCBI Taxonomy" id="1000566"/>
    <lineage>
        <taxon>Bacteria</taxon>
        <taxon>Bacillati</taxon>
        <taxon>Actinomycetota</taxon>
        <taxon>Actinomycetes</taxon>
        <taxon>Pseudonocardiales</taxon>
        <taxon>Pseudonocardiaceae</taxon>
        <taxon>Halosaccharopolyspora</taxon>
    </lineage>
</organism>
<gene>
    <name evidence="2" type="ORF">FHX42_004361</name>
</gene>
<evidence type="ECO:0000313" key="3">
    <source>
        <dbReference type="Proteomes" id="UP000569329"/>
    </source>
</evidence>
<sequence length="102" mass="10744">MSGYDVNTGELVAAAGSVRAAADPLRDTHSKHIADLGLGQADFGRVHGQHFSGYQAGMDKLSRCVTSMADAMDSYAEKLEKSGSGYDWSDQSASETVAQSRG</sequence>